<sequence>MKMIDYDLGLALFYKLILYNWNVYNRMKASIPINAVNLFYYRLVAFIYNALNDNDILNEDGYFDEDDQL</sequence>
<dbReference type="KEGG" id="vg:26643313"/>
<name>A0A075BV01_9CAUD</name>
<proteinExistence type="predicted"/>
<reference evidence="1 2" key="1">
    <citation type="submission" date="2013-07" db="EMBL/GenBank/DDBJ databases">
        <title>Sequencing and analysis of the complete genome of Microcystis aeruginosa phage MaMV-DC.</title>
        <authorList>
            <person name="Ou T."/>
            <person name="Li S.H."/>
            <person name="Zhang Q.Y."/>
        </authorList>
    </citation>
    <scope>NUCLEOTIDE SEQUENCE [LARGE SCALE GENOMIC DNA]</scope>
</reference>
<accession>A0A075BV01</accession>
<dbReference type="Proteomes" id="UP000028567">
    <property type="component" value="Segment"/>
</dbReference>
<keyword evidence="2" id="KW-1185">Reference proteome</keyword>
<dbReference type="EMBL" id="KF356199">
    <property type="protein sequence ID" value="AGR48700.1"/>
    <property type="molecule type" value="Genomic_DNA"/>
</dbReference>
<organism evidence="1 2">
    <name type="scientific">Microcystis phage MaMV-DC</name>
    <dbReference type="NCBI Taxonomy" id="1357715"/>
    <lineage>
        <taxon>Viruses</taxon>
        <taxon>Duplodnaviria</taxon>
        <taxon>Heunggongvirae</taxon>
        <taxon>Uroviricota</taxon>
        <taxon>Caudoviricetes</taxon>
        <taxon>Fukuivirus</taxon>
        <taxon>Fukuivirus MVDC</taxon>
    </lineage>
</organism>
<protein>
    <submittedName>
        <fullName evidence="1">Uncharacterized protein</fullName>
    </submittedName>
</protein>
<dbReference type="RefSeq" id="YP_009217819.1">
    <property type="nucleotide sequence ID" value="NC_029002.1"/>
</dbReference>
<dbReference type="GeneID" id="26643313"/>
<gene>
    <name evidence="1" type="ORF">MaMVDC_135</name>
</gene>
<evidence type="ECO:0000313" key="1">
    <source>
        <dbReference type="EMBL" id="AGR48700.1"/>
    </source>
</evidence>
<evidence type="ECO:0000313" key="2">
    <source>
        <dbReference type="Proteomes" id="UP000028567"/>
    </source>
</evidence>